<dbReference type="Pfam" id="PF08534">
    <property type="entry name" value="Redoxin"/>
    <property type="match status" value="1"/>
</dbReference>
<evidence type="ECO:0000256" key="1">
    <source>
        <dbReference type="ARBA" id="ARBA00004196"/>
    </source>
</evidence>
<sequence length="116" mass="12437">MTVVVVWGSWCPPCVEEAPALARVERARRADDVAFVGVDVQDSPATAAAFQRRVHAEYPSFRFDGGRVVQQLGGLAPAPPTTLVLDRRGRVAARVLSSVGEQTLLDLVDDVLAEPA</sequence>
<dbReference type="EMBL" id="BSUZ01000001">
    <property type="protein sequence ID" value="GMA88066.1"/>
    <property type="molecule type" value="Genomic_DNA"/>
</dbReference>
<name>A0ABQ6JKH8_9ACTN</name>
<dbReference type="Proteomes" id="UP001157017">
    <property type="component" value="Unassembled WGS sequence"/>
</dbReference>
<proteinExistence type="predicted"/>
<keyword evidence="8" id="KW-1185">Reference proteome</keyword>
<evidence type="ECO:0000259" key="6">
    <source>
        <dbReference type="PROSITE" id="PS51352"/>
    </source>
</evidence>
<evidence type="ECO:0000256" key="2">
    <source>
        <dbReference type="ARBA" id="ARBA00022748"/>
    </source>
</evidence>
<evidence type="ECO:0000313" key="7">
    <source>
        <dbReference type="EMBL" id="GMA88066.1"/>
    </source>
</evidence>
<keyword evidence="3" id="KW-0812">Transmembrane</keyword>
<keyword evidence="5" id="KW-0676">Redox-active center</keyword>
<dbReference type="PANTHER" id="PTHR42852:SF6">
    <property type="entry name" value="THIOL:DISULFIDE INTERCHANGE PROTEIN DSBE"/>
    <property type="match status" value="1"/>
</dbReference>
<protein>
    <recommendedName>
        <fullName evidence="6">Thioredoxin domain-containing protein</fullName>
    </recommendedName>
</protein>
<dbReference type="InterPro" id="IPR013766">
    <property type="entry name" value="Thioredoxin_domain"/>
</dbReference>
<keyword evidence="3" id="KW-0735">Signal-anchor</keyword>
<dbReference type="InterPro" id="IPR036249">
    <property type="entry name" value="Thioredoxin-like_sf"/>
</dbReference>
<accession>A0ABQ6JKH8</accession>
<gene>
    <name evidence="7" type="ORF">GCM10025868_33160</name>
</gene>
<dbReference type="InterPro" id="IPR017937">
    <property type="entry name" value="Thioredoxin_CS"/>
</dbReference>
<evidence type="ECO:0000313" key="8">
    <source>
        <dbReference type="Proteomes" id="UP001157017"/>
    </source>
</evidence>
<keyword evidence="4" id="KW-1015">Disulfide bond</keyword>
<dbReference type="CDD" id="cd02966">
    <property type="entry name" value="TlpA_like_family"/>
    <property type="match status" value="1"/>
</dbReference>
<comment type="caution">
    <text evidence="7">The sequence shown here is derived from an EMBL/GenBank/DDBJ whole genome shotgun (WGS) entry which is preliminary data.</text>
</comment>
<feature type="domain" description="Thioredoxin" evidence="6">
    <location>
        <begin position="1"/>
        <end position="113"/>
    </location>
</feature>
<comment type="subcellular location">
    <subcellularLocation>
        <location evidence="1">Cell envelope</location>
    </subcellularLocation>
</comment>
<evidence type="ECO:0000256" key="3">
    <source>
        <dbReference type="ARBA" id="ARBA00022968"/>
    </source>
</evidence>
<dbReference type="SUPFAM" id="SSF52833">
    <property type="entry name" value="Thioredoxin-like"/>
    <property type="match status" value="1"/>
</dbReference>
<dbReference type="InterPro" id="IPR050553">
    <property type="entry name" value="Thioredoxin_ResA/DsbE_sf"/>
</dbReference>
<dbReference type="InterPro" id="IPR013740">
    <property type="entry name" value="Redoxin"/>
</dbReference>
<dbReference type="PANTHER" id="PTHR42852">
    <property type="entry name" value="THIOL:DISULFIDE INTERCHANGE PROTEIN DSBE"/>
    <property type="match status" value="1"/>
</dbReference>
<reference evidence="8" key="1">
    <citation type="journal article" date="2019" name="Int. J. Syst. Evol. Microbiol.">
        <title>The Global Catalogue of Microorganisms (GCM) 10K type strain sequencing project: providing services to taxonomists for standard genome sequencing and annotation.</title>
        <authorList>
            <consortium name="The Broad Institute Genomics Platform"/>
            <consortium name="The Broad Institute Genome Sequencing Center for Infectious Disease"/>
            <person name="Wu L."/>
            <person name="Ma J."/>
        </authorList>
    </citation>
    <scope>NUCLEOTIDE SEQUENCE [LARGE SCALE GENOMIC DNA]</scope>
    <source>
        <strain evidence="8">NBRC 108730</strain>
    </source>
</reference>
<dbReference type="Gene3D" id="3.40.30.10">
    <property type="entry name" value="Glutaredoxin"/>
    <property type="match status" value="1"/>
</dbReference>
<keyword evidence="2" id="KW-0201">Cytochrome c-type biogenesis</keyword>
<organism evidence="7 8">
    <name type="scientific">Angustibacter aerolatus</name>
    <dbReference type="NCBI Taxonomy" id="1162965"/>
    <lineage>
        <taxon>Bacteria</taxon>
        <taxon>Bacillati</taxon>
        <taxon>Actinomycetota</taxon>
        <taxon>Actinomycetes</taxon>
        <taxon>Kineosporiales</taxon>
        <taxon>Kineosporiaceae</taxon>
    </lineage>
</organism>
<evidence type="ECO:0000256" key="4">
    <source>
        <dbReference type="ARBA" id="ARBA00023157"/>
    </source>
</evidence>
<dbReference type="PROSITE" id="PS00194">
    <property type="entry name" value="THIOREDOXIN_1"/>
    <property type="match status" value="1"/>
</dbReference>
<dbReference type="PROSITE" id="PS51352">
    <property type="entry name" value="THIOREDOXIN_2"/>
    <property type="match status" value="1"/>
</dbReference>
<evidence type="ECO:0000256" key="5">
    <source>
        <dbReference type="ARBA" id="ARBA00023284"/>
    </source>
</evidence>